<dbReference type="InterPro" id="IPR025345">
    <property type="entry name" value="DUF4249"/>
</dbReference>
<sequence length="273" mass="30579">MKTIKTVLSLIIIVFFTSCEDVIDVDLKTETPKLVIDASIDWVKNTTGNEQKIKLSTTTGYYDETFPTVSGANVIVTNSTGMIFNFIENSDTGEYICSDFQPVIGETYTLTIALNGETYTATEKMISVPNIENNINQDNSGGIAGDEIGITAYFQDNSTQENYYLSSFKPNNSPFPEYQLDDDNFFQGNLIPIYYSNEDLSSGNIVNIRVYGISKKYFDYFNKLIIASGNDGSPFQSTPTAVRGNIINQTNFDNFAFGYFRLCEVDVRDYTLQ</sequence>
<dbReference type="Proteomes" id="UP000661715">
    <property type="component" value="Unassembled WGS sequence"/>
</dbReference>
<keyword evidence="2" id="KW-1185">Reference proteome</keyword>
<organism evidence="1 2">
    <name type="scientific">Flavobacterium pokkalii</name>
    <dbReference type="NCBI Taxonomy" id="1940408"/>
    <lineage>
        <taxon>Bacteria</taxon>
        <taxon>Pseudomonadati</taxon>
        <taxon>Bacteroidota</taxon>
        <taxon>Flavobacteriia</taxon>
        <taxon>Flavobacteriales</taxon>
        <taxon>Flavobacteriaceae</taxon>
        <taxon>Flavobacterium</taxon>
    </lineage>
</organism>
<evidence type="ECO:0008006" key="3">
    <source>
        <dbReference type="Google" id="ProtNLM"/>
    </source>
</evidence>
<dbReference type="EMBL" id="NASZ01000018">
    <property type="protein sequence ID" value="MBD0725857.1"/>
    <property type="molecule type" value="Genomic_DNA"/>
</dbReference>
<evidence type="ECO:0000313" key="2">
    <source>
        <dbReference type="Proteomes" id="UP000661715"/>
    </source>
</evidence>
<evidence type="ECO:0000313" key="1">
    <source>
        <dbReference type="EMBL" id="MBD0725857.1"/>
    </source>
</evidence>
<dbReference type="Pfam" id="PF14054">
    <property type="entry name" value="DUF4249"/>
    <property type="match status" value="1"/>
</dbReference>
<protein>
    <recommendedName>
        <fullName evidence="3">DUF4249 domain-containing protein</fullName>
    </recommendedName>
</protein>
<reference evidence="1 2" key="1">
    <citation type="journal article" date="2020" name="Microbiol. Res.">
        <title>Flavobacterium pokkalii sp. nov., a novel plant growth promoting native rhizobacteria isolated from pokkali rice grown in coastal saline affected agricultural regions of southern India, Kerala.</title>
        <authorList>
            <person name="Menon R.R."/>
            <person name="Kumari S."/>
            <person name="Viver T."/>
            <person name="Rameshkumar N."/>
        </authorList>
    </citation>
    <scope>NUCLEOTIDE SEQUENCE [LARGE SCALE GENOMIC DNA]</scope>
    <source>
        <strain evidence="1 2">L1I52</strain>
    </source>
</reference>
<dbReference type="RefSeq" id="WP_188221018.1">
    <property type="nucleotide sequence ID" value="NZ_NASZ01000018.1"/>
</dbReference>
<name>A0ABR7UU14_9FLAO</name>
<gene>
    <name evidence="1" type="ORF">B6A10_11755</name>
</gene>
<comment type="caution">
    <text evidence="1">The sequence shown here is derived from an EMBL/GenBank/DDBJ whole genome shotgun (WGS) entry which is preliminary data.</text>
</comment>
<accession>A0ABR7UU14</accession>
<dbReference type="PROSITE" id="PS51257">
    <property type="entry name" value="PROKAR_LIPOPROTEIN"/>
    <property type="match status" value="1"/>
</dbReference>
<proteinExistence type="predicted"/>